<dbReference type="AlphaFoldDB" id="A0A9P4J6Q8"/>
<name>A0A9P4J6Q8_9PEZI</name>
<comment type="caution">
    <text evidence="2">The sequence shown here is derived from an EMBL/GenBank/DDBJ whole genome shotgun (WGS) entry which is preliminary data.</text>
</comment>
<proteinExistence type="predicted"/>
<gene>
    <name evidence="2" type="ORF">K461DRAFT_293687</name>
</gene>
<feature type="region of interest" description="Disordered" evidence="1">
    <location>
        <begin position="111"/>
        <end position="131"/>
    </location>
</feature>
<evidence type="ECO:0000313" key="2">
    <source>
        <dbReference type="EMBL" id="KAF2153423.1"/>
    </source>
</evidence>
<protein>
    <submittedName>
        <fullName evidence="2">Uncharacterized protein</fullName>
    </submittedName>
</protein>
<feature type="region of interest" description="Disordered" evidence="1">
    <location>
        <begin position="1"/>
        <end position="34"/>
    </location>
</feature>
<dbReference type="Proteomes" id="UP000799439">
    <property type="component" value="Unassembled WGS sequence"/>
</dbReference>
<sequence length="131" mass="13733">MSVAGSTKTATPTKPAAPKAPSVAPSSAAAKEDPAEAIKKLEIKTKAVNANNVARVANSQLVSADDKLHPLVSIKTGKAIDKFPSTPKDVSKLSVTVVDAILNTLEADRTGKEDDKRERLRIQIGLKPNPA</sequence>
<reference evidence="2" key="1">
    <citation type="journal article" date="2020" name="Stud. Mycol.">
        <title>101 Dothideomycetes genomes: a test case for predicting lifestyles and emergence of pathogens.</title>
        <authorList>
            <person name="Haridas S."/>
            <person name="Albert R."/>
            <person name="Binder M."/>
            <person name="Bloem J."/>
            <person name="Labutti K."/>
            <person name="Salamov A."/>
            <person name="Andreopoulos B."/>
            <person name="Baker S."/>
            <person name="Barry K."/>
            <person name="Bills G."/>
            <person name="Bluhm B."/>
            <person name="Cannon C."/>
            <person name="Castanera R."/>
            <person name="Culley D."/>
            <person name="Daum C."/>
            <person name="Ezra D."/>
            <person name="Gonzalez J."/>
            <person name="Henrissat B."/>
            <person name="Kuo A."/>
            <person name="Liang C."/>
            <person name="Lipzen A."/>
            <person name="Lutzoni F."/>
            <person name="Magnuson J."/>
            <person name="Mondo S."/>
            <person name="Nolan M."/>
            <person name="Ohm R."/>
            <person name="Pangilinan J."/>
            <person name="Park H.-J."/>
            <person name="Ramirez L."/>
            <person name="Alfaro M."/>
            <person name="Sun H."/>
            <person name="Tritt A."/>
            <person name="Yoshinaga Y."/>
            <person name="Zwiers L.-H."/>
            <person name="Turgeon B."/>
            <person name="Goodwin S."/>
            <person name="Spatafora J."/>
            <person name="Crous P."/>
            <person name="Grigoriev I."/>
        </authorList>
    </citation>
    <scope>NUCLEOTIDE SEQUENCE</scope>
    <source>
        <strain evidence="2">CBS 260.36</strain>
    </source>
</reference>
<dbReference type="OrthoDB" id="5413892at2759"/>
<evidence type="ECO:0000256" key="1">
    <source>
        <dbReference type="SAM" id="MobiDB-lite"/>
    </source>
</evidence>
<feature type="compositionally biased region" description="Basic and acidic residues" evidence="1">
    <location>
        <begin position="111"/>
        <end position="121"/>
    </location>
</feature>
<feature type="compositionally biased region" description="Low complexity" evidence="1">
    <location>
        <begin position="1"/>
        <end position="29"/>
    </location>
</feature>
<accession>A0A9P4J6Q8</accession>
<evidence type="ECO:0000313" key="3">
    <source>
        <dbReference type="Proteomes" id="UP000799439"/>
    </source>
</evidence>
<dbReference type="EMBL" id="ML996085">
    <property type="protein sequence ID" value="KAF2153423.1"/>
    <property type="molecule type" value="Genomic_DNA"/>
</dbReference>
<organism evidence="2 3">
    <name type="scientific">Myriangium duriaei CBS 260.36</name>
    <dbReference type="NCBI Taxonomy" id="1168546"/>
    <lineage>
        <taxon>Eukaryota</taxon>
        <taxon>Fungi</taxon>
        <taxon>Dikarya</taxon>
        <taxon>Ascomycota</taxon>
        <taxon>Pezizomycotina</taxon>
        <taxon>Dothideomycetes</taxon>
        <taxon>Dothideomycetidae</taxon>
        <taxon>Myriangiales</taxon>
        <taxon>Myriangiaceae</taxon>
        <taxon>Myriangium</taxon>
    </lineage>
</organism>
<keyword evidence="3" id="KW-1185">Reference proteome</keyword>